<dbReference type="SUPFAM" id="SSF161098">
    <property type="entry name" value="MetI-like"/>
    <property type="match status" value="1"/>
</dbReference>
<comment type="caution">
    <text evidence="9">The sequence shown here is derived from an EMBL/GenBank/DDBJ whole genome shotgun (WGS) entry which is preliminary data.</text>
</comment>
<sequence length="225" mass="23777">MNPNIIPPTSPNLAAPAATEKELLEETAPADAPRRRRRLPSIGGILGLLLVGFWLLMALIGPWVAPYDANGLVSDDVFGPLSLQFPLGTDYLGRDILSRLLNGAPYTLGVALLATSLACLSGVVLGLVAAAAGGWADGAISRCQDALIAIPNKIFALIMVASFGSSVPLLIVMAAIAYMPGSYRIARALAVNVMTMDYVQVARTRVKPCRTSSSSRCCRTCYVRC</sequence>
<dbReference type="Pfam" id="PF00528">
    <property type="entry name" value="BPD_transp_1"/>
    <property type="match status" value="1"/>
</dbReference>
<gene>
    <name evidence="9" type="ORF">ACFQDL_27345</name>
</gene>
<dbReference type="InterPro" id="IPR000515">
    <property type="entry name" value="MetI-like"/>
</dbReference>
<evidence type="ECO:0000256" key="7">
    <source>
        <dbReference type="SAM" id="Phobius"/>
    </source>
</evidence>
<comment type="subcellular location">
    <subcellularLocation>
        <location evidence="1">Cell membrane</location>
        <topology evidence="1">Multi-pass membrane protein</topology>
    </subcellularLocation>
</comment>
<reference evidence="10" key="1">
    <citation type="journal article" date="2019" name="Int. J. Syst. Evol. Microbiol.">
        <title>The Global Catalogue of Microorganisms (GCM) 10K type strain sequencing project: providing services to taxonomists for standard genome sequencing and annotation.</title>
        <authorList>
            <consortium name="The Broad Institute Genomics Platform"/>
            <consortium name="The Broad Institute Genome Sequencing Center for Infectious Disease"/>
            <person name="Wu L."/>
            <person name="Ma J."/>
        </authorList>
    </citation>
    <scope>NUCLEOTIDE SEQUENCE [LARGE SCALE GENOMIC DNA]</scope>
    <source>
        <strain evidence="10">NBRC 111756</strain>
    </source>
</reference>
<organism evidence="9 10">
    <name type="scientific">Marinobacterium aestuariivivens</name>
    <dbReference type="NCBI Taxonomy" id="1698799"/>
    <lineage>
        <taxon>Bacteria</taxon>
        <taxon>Pseudomonadati</taxon>
        <taxon>Pseudomonadota</taxon>
        <taxon>Gammaproteobacteria</taxon>
        <taxon>Oceanospirillales</taxon>
        <taxon>Oceanospirillaceae</taxon>
        <taxon>Marinobacterium</taxon>
    </lineage>
</organism>
<proteinExistence type="predicted"/>
<evidence type="ECO:0000256" key="4">
    <source>
        <dbReference type="ARBA" id="ARBA00022692"/>
    </source>
</evidence>
<evidence type="ECO:0000256" key="1">
    <source>
        <dbReference type="ARBA" id="ARBA00004651"/>
    </source>
</evidence>
<dbReference type="InterPro" id="IPR050366">
    <property type="entry name" value="BP-dependent_transpt_permease"/>
</dbReference>
<protein>
    <submittedName>
        <fullName evidence="9">ABC transporter permease</fullName>
    </submittedName>
</protein>
<evidence type="ECO:0000256" key="5">
    <source>
        <dbReference type="ARBA" id="ARBA00022989"/>
    </source>
</evidence>
<feature type="transmembrane region" description="Helical" evidence="7">
    <location>
        <begin position="154"/>
        <end position="179"/>
    </location>
</feature>
<evidence type="ECO:0000256" key="2">
    <source>
        <dbReference type="ARBA" id="ARBA00022448"/>
    </source>
</evidence>
<keyword evidence="2" id="KW-0813">Transport</keyword>
<keyword evidence="10" id="KW-1185">Reference proteome</keyword>
<accession>A0ABW2A7J9</accession>
<dbReference type="RefSeq" id="WP_379911754.1">
    <property type="nucleotide sequence ID" value="NZ_JBHSWE010000001.1"/>
</dbReference>
<keyword evidence="3" id="KW-1003">Cell membrane</keyword>
<feature type="transmembrane region" description="Helical" evidence="7">
    <location>
        <begin position="42"/>
        <end position="65"/>
    </location>
</feature>
<keyword evidence="6 7" id="KW-0472">Membrane</keyword>
<name>A0ABW2A7J9_9GAMM</name>
<keyword evidence="5 7" id="KW-1133">Transmembrane helix</keyword>
<dbReference type="Proteomes" id="UP001596422">
    <property type="component" value="Unassembled WGS sequence"/>
</dbReference>
<dbReference type="InterPro" id="IPR035906">
    <property type="entry name" value="MetI-like_sf"/>
</dbReference>
<dbReference type="PANTHER" id="PTHR43386:SF25">
    <property type="entry name" value="PEPTIDE ABC TRANSPORTER PERMEASE PROTEIN"/>
    <property type="match status" value="1"/>
</dbReference>
<evidence type="ECO:0000313" key="10">
    <source>
        <dbReference type="Proteomes" id="UP001596422"/>
    </source>
</evidence>
<evidence type="ECO:0000256" key="3">
    <source>
        <dbReference type="ARBA" id="ARBA00022475"/>
    </source>
</evidence>
<dbReference type="Gene3D" id="1.10.3720.10">
    <property type="entry name" value="MetI-like"/>
    <property type="match status" value="1"/>
</dbReference>
<keyword evidence="4 7" id="KW-0812">Transmembrane</keyword>
<dbReference type="EMBL" id="JBHSWE010000001">
    <property type="protein sequence ID" value="MFC6673393.1"/>
    <property type="molecule type" value="Genomic_DNA"/>
</dbReference>
<feature type="transmembrane region" description="Helical" evidence="7">
    <location>
        <begin position="106"/>
        <end position="133"/>
    </location>
</feature>
<evidence type="ECO:0000259" key="8">
    <source>
        <dbReference type="Pfam" id="PF00528"/>
    </source>
</evidence>
<evidence type="ECO:0000256" key="6">
    <source>
        <dbReference type="ARBA" id="ARBA00023136"/>
    </source>
</evidence>
<evidence type="ECO:0000313" key="9">
    <source>
        <dbReference type="EMBL" id="MFC6673393.1"/>
    </source>
</evidence>
<dbReference type="PANTHER" id="PTHR43386">
    <property type="entry name" value="OLIGOPEPTIDE TRANSPORT SYSTEM PERMEASE PROTEIN APPC"/>
    <property type="match status" value="1"/>
</dbReference>
<feature type="domain" description="ABC transmembrane type-1" evidence="8">
    <location>
        <begin position="122"/>
        <end position="204"/>
    </location>
</feature>